<reference evidence="2 3" key="1">
    <citation type="submission" date="2018-03" db="EMBL/GenBank/DDBJ databases">
        <title>Genomic Encyclopedia of Archaeal and Bacterial Type Strains, Phase II (KMG-II): from individual species to whole genera.</title>
        <authorList>
            <person name="Goeker M."/>
        </authorList>
    </citation>
    <scope>NUCLEOTIDE SEQUENCE [LARGE SCALE GENOMIC DNA]</scope>
    <source>
        <strain evidence="2 3">DSM 43146</strain>
    </source>
</reference>
<name>A0A2T0KPP8_9ACTN</name>
<dbReference type="Proteomes" id="UP000239415">
    <property type="component" value="Unassembled WGS sequence"/>
</dbReference>
<dbReference type="EMBL" id="PVMZ01000001">
    <property type="protein sequence ID" value="PRX25722.1"/>
    <property type="molecule type" value="Genomic_DNA"/>
</dbReference>
<sequence length="353" mass="38120">MYVAGTVPAQYGPIVIFKRRRKPDPAAAIGAFWAWWATARPRAEKLIGGAPDDGLIDEIAGLVSAIHPDLHWEFAAGTSTRHLLVVSSGGSAELRSLAERWRRAGPPPDETFGYAAARQGRPDALDSARLSIGGHDLDLADLRFGAEHDEDRDCVDVEVWHPAFAGMPENAGGQVAFLALDWLLGEDTVEVWIGAIEAVTAPGPSLTGPQLTALVTAVQPADGEPRWRNMSGVRSGRPILAMAQTRLRPARWPGHDLHIRMDVPYRDRDDNGFPTREAMAGLHALEDHVAGHADGTVVVAHETTDGVRTTHLYADSPLAADVLKPLIAGWRDGRVRITVTPDPDWGQVAHLAP</sequence>
<comment type="caution">
    <text evidence="2">The sequence shown here is derived from an EMBL/GenBank/DDBJ whole genome shotgun (WGS) entry which is preliminary data.</text>
</comment>
<keyword evidence="3" id="KW-1185">Reference proteome</keyword>
<dbReference type="Pfam" id="PF05117">
    <property type="entry name" value="DUF695"/>
    <property type="match status" value="1"/>
</dbReference>
<accession>A0A2T0KPP8</accession>
<organism evidence="2 3">
    <name type="scientific">Actinoplanes italicus</name>
    <dbReference type="NCBI Taxonomy" id="113567"/>
    <lineage>
        <taxon>Bacteria</taxon>
        <taxon>Bacillati</taxon>
        <taxon>Actinomycetota</taxon>
        <taxon>Actinomycetes</taxon>
        <taxon>Micromonosporales</taxon>
        <taxon>Micromonosporaceae</taxon>
        <taxon>Actinoplanes</taxon>
    </lineage>
</organism>
<evidence type="ECO:0000313" key="3">
    <source>
        <dbReference type="Proteomes" id="UP000239415"/>
    </source>
</evidence>
<evidence type="ECO:0000259" key="1">
    <source>
        <dbReference type="Pfam" id="PF05117"/>
    </source>
</evidence>
<protein>
    <submittedName>
        <fullName evidence="2">Uncharacterized protein DUF695</fullName>
    </submittedName>
</protein>
<evidence type="ECO:0000313" key="2">
    <source>
        <dbReference type="EMBL" id="PRX25722.1"/>
    </source>
</evidence>
<feature type="domain" description="DUF695" evidence="1">
    <location>
        <begin position="227"/>
        <end position="345"/>
    </location>
</feature>
<dbReference type="OrthoDB" id="3828153at2"/>
<dbReference type="AlphaFoldDB" id="A0A2T0KPP8"/>
<proteinExistence type="predicted"/>
<gene>
    <name evidence="2" type="ORF">CLV67_101441</name>
</gene>
<dbReference type="InterPro" id="IPR016097">
    <property type="entry name" value="DUF695"/>
</dbReference>